<dbReference type="Proteomes" id="UP000467840">
    <property type="component" value="Chromosome 10"/>
</dbReference>
<dbReference type="Pfam" id="PF03108">
    <property type="entry name" value="DBD_Tnp_Mut"/>
    <property type="match status" value="1"/>
</dbReference>
<dbReference type="InterPro" id="IPR004332">
    <property type="entry name" value="Transposase_MuDR"/>
</dbReference>
<protein>
    <recommendedName>
        <fullName evidence="2">Transposase MuDR plant domain-containing protein</fullName>
    </recommendedName>
</protein>
<keyword evidence="4" id="KW-1185">Reference proteome</keyword>
<evidence type="ECO:0000313" key="4">
    <source>
        <dbReference type="Proteomes" id="UP000467840"/>
    </source>
</evidence>
<accession>A0A6A6MX16</accession>
<gene>
    <name evidence="3" type="ORF">GH714_005129</name>
</gene>
<dbReference type="PANTHER" id="PTHR31973">
    <property type="entry name" value="POLYPROTEIN, PUTATIVE-RELATED"/>
    <property type="match status" value="1"/>
</dbReference>
<name>A0A6A6MX16_HEVBR</name>
<dbReference type="EMBL" id="JAAGAX010000003">
    <property type="protein sequence ID" value="KAF2318321.1"/>
    <property type="molecule type" value="Genomic_DNA"/>
</dbReference>
<dbReference type="PANTHER" id="PTHR31973:SF187">
    <property type="entry name" value="MUTATOR TRANSPOSASE MUDRA PROTEIN"/>
    <property type="match status" value="1"/>
</dbReference>
<comment type="caution">
    <text evidence="3">The sequence shown here is derived from an EMBL/GenBank/DDBJ whole genome shotgun (WGS) entry which is preliminary data.</text>
</comment>
<evidence type="ECO:0000313" key="3">
    <source>
        <dbReference type="EMBL" id="KAF2318321.1"/>
    </source>
</evidence>
<feature type="region of interest" description="Disordered" evidence="1">
    <location>
        <begin position="1"/>
        <end position="25"/>
    </location>
</feature>
<evidence type="ECO:0000256" key="1">
    <source>
        <dbReference type="SAM" id="MobiDB-lite"/>
    </source>
</evidence>
<dbReference type="AlphaFoldDB" id="A0A6A6MX16"/>
<feature type="compositionally biased region" description="Acidic residues" evidence="1">
    <location>
        <begin position="15"/>
        <end position="25"/>
    </location>
</feature>
<feature type="domain" description="Transposase MuDR plant" evidence="2">
    <location>
        <begin position="93"/>
        <end position="155"/>
    </location>
</feature>
<evidence type="ECO:0000259" key="2">
    <source>
        <dbReference type="Pfam" id="PF03108"/>
    </source>
</evidence>
<organism evidence="3 4">
    <name type="scientific">Hevea brasiliensis</name>
    <name type="common">Para rubber tree</name>
    <name type="synonym">Siphonia brasiliensis</name>
    <dbReference type="NCBI Taxonomy" id="3981"/>
    <lineage>
        <taxon>Eukaryota</taxon>
        <taxon>Viridiplantae</taxon>
        <taxon>Streptophyta</taxon>
        <taxon>Embryophyta</taxon>
        <taxon>Tracheophyta</taxon>
        <taxon>Spermatophyta</taxon>
        <taxon>Magnoliopsida</taxon>
        <taxon>eudicotyledons</taxon>
        <taxon>Gunneridae</taxon>
        <taxon>Pentapetalae</taxon>
        <taxon>rosids</taxon>
        <taxon>fabids</taxon>
        <taxon>Malpighiales</taxon>
        <taxon>Euphorbiaceae</taxon>
        <taxon>Crotonoideae</taxon>
        <taxon>Micrandreae</taxon>
        <taxon>Hevea</taxon>
    </lineage>
</organism>
<reference evidence="3 4" key="1">
    <citation type="journal article" date="2020" name="Mol. Plant">
        <title>The Chromosome-Based Rubber Tree Genome Provides New Insights into Spurge Genome Evolution and Rubber Biosynthesis.</title>
        <authorList>
            <person name="Liu J."/>
            <person name="Shi C."/>
            <person name="Shi C.C."/>
            <person name="Li W."/>
            <person name="Zhang Q.J."/>
            <person name="Zhang Y."/>
            <person name="Li K."/>
            <person name="Lu H.F."/>
            <person name="Shi C."/>
            <person name="Zhu S.T."/>
            <person name="Xiao Z.Y."/>
            <person name="Nan H."/>
            <person name="Yue Y."/>
            <person name="Zhu X.G."/>
            <person name="Wu Y."/>
            <person name="Hong X.N."/>
            <person name="Fan G.Y."/>
            <person name="Tong Y."/>
            <person name="Zhang D."/>
            <person name="Mao C.L."/>
            <person name="Liu Y.L."/>
            <person name="Hao S.J."/>
            <person name="Liu W.Q."/>
            <person name="Lv M.Q."/>
            <person name="Zhang H.B."/>
            <person name="Liu Y."/>
            <person name="Hu-Tang G.R."/>
            <person name="Wang J.P."/>
            <person name="Wang J.H."/>
            <person name="Sun Y.H."/>
            <person name="Ni S.B."/>
            <person name="Chen W.B."/>
            <person name="Zhang X.C."/>
            <person name="Jiao Y.N."/>
            <person name="Eichler E.E."/>
            <person name="Li G.H."/>
            <person name="Liu X."/>
            <person name="Gao L.Z."/>
        </authorList>
    </citation>
    <scope>NUCLEOTIDE SEQUENCE [LARGE SCALE GENOMIC DNA]</scope>
    <source>
        <strain evidence="4">cv. GT1</strain>
        <tissue evidence="3">Leaf</tissue>
    </source>
</reference>
<proteinExistence type="predicted"/>
<sequence length="231" mass="26725">MGDEEDDSDYHVESEGSDLFEDVDTSENDVGKMWADYEGSKDGILHGNSMDLGGRKTMQHEADMGAKFESFDSERDNELFDFNEEVGLKDPTLCKGMKFTNGHMFRKALREWAIRKGDAYVMVKNNRFKITAVCKNKCGYRVHGNKLRDCDTLQIKTFKSVHNYPREAYNHIVSSKYLAFKCLEKFRENPNWDVRAMQKKIQRELGTKISISKCYRENNKAKAINDGDVRE</sequence>